<feature type="region of interest" description="Disordered" evidence="1">
    <location>
        <begin position="136"/>
        <end position="166"/>
    </location>
</feature>
<dbReference type="AlphaFoldDB" id="A0A383AQG0"/>
<organism evidence="2">
    <name type="scientific">marine metagenome</name>
    <dbReference type="NCBI Taxonomy" id="408172"/>
    <lineage>
        <taxon>unclassified sequences</taxon>
        <taxon>metagenomes</taxon>
        <taxon>ecological metagenomes</taxon>
    </lineage>
</organism>
<evidence type="ECO:0000256" key="1">
    <source>
        <dbReference type="SAM" id="MobiDB-lite"/>
    </source>
</evidence>
<sequence>MNSKSTIIVLVAALAVLSGAMGMSMTGAFSDQNMMTASTKNIAVGLMTGHLEIEARHADGELYAYRQTDNEVVDDGEQCILKMLFATTGTGSAAGRGEYTSTGAGACTGALTGAWDVIAIGTTADTAVDVNVKLGNETSTSNGLERGSATTKTWSNGTGTDATKIE</sequence>
<gene>
    <name evidence="2" type="ORF">METZ01_LOCUS462707</name>
</gene>
<name>A0A383AQG0_9ZZZZ</name>
<proteinExistence type="predicted"/>
<feature type="non-terminal residue" evidence="2">
    <location>
        <position position="166"/>
    </location>
</feature>
<protein>
    <submittedName>
        <fullName evidence="2">Uncharacterized protein</fullName>
    </submittedName>
</protein>
<dbReference type="EMBL" id="UINC01193987">
    <property type="protein sequence ID" value="SVE09853.1"/>
    <property type="molecule type" value="Genomic_DNA"/>
</dbReference>
<reference evidence="2" key="1">
    <citation type="submission" date="2018-05" db="EMBL/GenBank/DDBJ databases">
        <authorList>
            <person name="Lanie J.A."/>
            <person name="Ng W.-L."/>
            <person name="Kazmierczak K.M."/>
            <person name="Andrzejewski T.M."/>
            <person name="Davidsen T.M."/>
            <person name="Wayne K.J."/>
            <person name="Tettelin H."/>
            <person name="Glass J.I."/>
            <person name="Rusch D."/>
            <person name="Podicherti R."/>
            <person name="Tsui H.-C.T."/>
            <person name="Winkler M.E."/>
        </authorList>
    </citation>
    <scope>NUCLEOTIDE SEQUENCE</scope>
</reference>
<evidence type="ECO:0000313" key="2">
    <source>
        <dbReference type="EMBL" id="SVE09853.1"/>
    </source>
</evidence>
<accession>A0A383AQG0</accession>